<feature type="compositionally biased region" description="Polar residues" evidence="2">
    <location>
        <begin position="104"/>
        <end position="114"/>
    </location>
</feature>
<dbReference type="PANTHER" id="PTHR19959:SF119">
    <property type="entry name" value="FUNGAL LIPASE-LIKE DOMAIN-CONTAINING PROTEIN"/>
    <property type="match status" value="1"/>
</dbReference>
<dbReference type="SUPFAM" id="SSF48452">
    <property type="entry name" value="TPR-like"/>
    <property type="match status" value="2"/>
</dbReference>
<keyword evidence="1" id="KW-0802">TPR repeat</keyword>
<dbReference type="SMART" id="SM00028">
    <property type="entry name" value="TPR"/>
    <property type="match status" value="18"/>
</dbReference>
<dbReference type="Pfam" id="PF13181">
    <property type="entry name" value="TPR_8"/>
    <property type="match status" value="3"/>
</dbReference>
<feature type="domain" description="Beta-lactamase-related" evidence="3">
    <location>
        <begin position="1566"/>
        <end position="1914"/>
    </location>
</feature>
<feature type="repeat" description="TPR" evidence="1">
    <location>
        <begin position="883"/>
        <end position="916"/>
    </location>
</feature>
<feature type="repeat" description="TPR" evidence="1">
    <location>
        <begin position="1336"/>
        <end position="1369"/>
    </location>
</feature>
<evidence type="ECO:0000259" key="3">
    <source>
        <dbReference type="Pfam" id="PF00144"/>
    </source>
</evidence>
<dbReference type="SUPFAM" id="SSF56601">
    <property type="entry name" value="beta-lactamase/transpeptidase-like"/>
    <property type="match status" value="1"/>
</dbReference>
<proteinExistence type="predicted"/>
<dbReference type="PANTHER" id="PTHR19959">
    <property type="entry name" value="KINESIN LIGHT CHAIN"/>
    <property type="match status" value="1"/>
</dbReference>
<evidence type="ECO:0000256" key="1">
    <source>
        <dbReference type="PROSITE-ProRule" id="PRU00339"/>
    </source>
</evidence>
<dbReference type="InterPro" id="IPR001466">
    <property type="entry name" value="Beta-lactam-related"/>
</dbReference>
<organism>
    <name type="scientific">Branchiostoma floridae</name>
    <name type="common">Florida lancelet</name>
    <name type="synonym">Amphioxus</name>
    <dbReference type="NCBI Taxonomy" id="7739"/>
    <lineage>
        <taxon>Eukaryota</taxon>
        <taxon>Metazoa</taxon>
        <taxon>Chordata</taxon>
        <taxon>Cephalochordata</taxon>
        <taxon>Leptocardii</taxon>
        <taxon>Amphioxiformes</taxon>
        <taxon>Branchiostomatidae</taxon>
        <taxon>Branchiostoma</taxon>
    </lineage>
</organism>
<feature type="repeat" description="TPR" evidence="1">
    <location>
        <begin position="971"/>
        <end position="1004"/>
    </location>
</feature>
<accession>C3YLK0</accession>
<feature type="repeat" description="TPR" evidence="1">
    <location>
        <begin position="927"/>
        <end position="960"/>
    </location>
</feature>
<feature type="repeat" description="TPR" evidence="1">
    <location>
        <begin position="1248"/>
        <end position="1281"/>
    </location>
</feature>
<dbReference type="InterPro" id="IPR019734">
    <property type="entry name" value="TPR_rpt"/>
</dbReference>
<dbReference type="Pfam" id="PF00144">
    <property type="entry name" value="Beta-lactamase"/>
    <property type="match status" value="1"/>
</dbReference>
<feature type="repeat" description="TPR" evidence="1">
    <location>
        <begin position="1059"/>
        <end position="1092"/>
    </location>
</feature>
<feature type="repeat" description="TPR" evidence="1">
    <location>
        <begin position="1204"/>
        <end position="1237"/>
    </location>
</feature>
<feature type="repeat" description="TPR" evidence="1">
    <location>
        <begin position="1468"/>
        <end position="1501"/>
    </location>
</feature>
<feature type="repeat" description="TPR" evidence="1">
    <location>
        <begin position="1103"/>
        <end position="1136"/>
    </location>
</feature>
<gene>
    <name evidence="4" type="ORF">BRAFLDRAFT_93703</name>
</gene>
<dbReference type="EMBL" id="GG666528">
    <property type="protein sequence ID" value="EEN58769.1"/>
    <property type="molecule type" value="Genomic_DNA"/>
</dbReference>
<dbReference type="PROSITE" id="PS50293">
    <property type="entry name" value="TPR_REGION"/>
    <property type="match status" value="6"/>
</dbReference>
<evidence type="ECO:0000256" key="2">
    <source>
        <dbReference type="SAM" id="MobiDB-lite"/>
    </source>
</evidence>
<feature type="region of interest" description="Disordered" evidence="2">
    <location>
        <begin position="104"/>
        <end position="123"/>
    </location>
</feature>
<feature type="repeat" description="TPR" evidence="1">
    <location>
        <begin position="1424"/>
        <end position="1457"/>
    </location>
</feature>
<feature type="repeat" description="TPR" evidence="1">
    <location>
        <begin position="1380"/>
        <end position="1413"/>
    </location>
</feature>
<dbReference type="PROSITE" id="PS50005">
    <property type="entry name" value="TPR"/>
    <property type="match status" value="14"/>
</dbReference>
<dbReference type="InterPro" id="IPR011990">
    <property type="entry name" value="TPR-like_helical_dom_sf"/>
</dbReference>
<dbReference type="InterPro" id="IPR012338">
    <property type="entry name" value="Beta-lactam/transpept-like"/>
</dbReference>
<dbReference type="InParanoid" id="C3YLK0"/>
<dbReference type="Gene3D" id="3.40.710.10">
    <property type="entry name" value="DD-peptidase/beta-lactamase superfamily"/>
    <property type="match status" value="1"/>
</dbReference>
<dbReference type="Gene3D" id="1.25.40.10">
    <property type="entry name" value="Tetratricopeptide repeat domain"/>
    <property type="match status" value="7"/>
</dbReference>
<reference evidence="4" key="1">
    <citation type="journal article" date="2008" name="Nature">
        <title>The amphioxus genome and the evolution of the chordate karyotype.</title>
        <authorList>
            <consortium name="US DOE Joint Genome Institute (JGI-PGF)"/>
            <person name="Putnam N.H."/>
            <person name="Butts T."/>
            <person name="Ferrier D.E.K."/>
            <person name="Furlong R.F."/>
            <person name="Hellsten U."/>
            <person name="Kawashima T."/>
            <person name="Robinson-Rechavi M."/>
            <person name="Shoguchi E."/>
            <person name="Terry A."/>
            <person name="Yu J.-K."/>
            <person name="Benito-Gutierrez E.L."/>
            <person name="Dubchak I."/>
            <person name="Garcia-Fernandez J."/>
            <person name="Gibson-Brown J.J."/>
            <person name="Grigoriev I.V."/>
            <person name="Horton A.C."/>
            <person name="de Jong P.J."/>
            <person name="Jurka J."/>
            <person name="Kapitonov V.V."/>
            <person name="Kohara Y."/>
            <person name="Kuroki Y."/>
            <person name="Lindquist E."/>
            <person name="Lucas S."/>
            <person name="Osoegawa K."/>
            <person name="Pennacchio L.A."/>
            <person name="Salamov A.A."/>
            <person name="Satou Y."/>
            <person name="Sauka-Spengler T."/>
            <person name="Schmutz J."/>
            <person name="Shin-I T."/>
            <person name="Toyoda A."/>
            <person name="Bronner-Fraser M."/>
            <person name="Fujiyama A."/>
            <person name="Holland L.Z."/>
            <person name="Holland P.W.H."/>
            <person name="Satoh N."/>
            <person name="Rokhsar D.S."/>
        </authorList>
    </citation>
    <scope>NUCLEOTIDE SEQUENCE [LARGE SCALE GENOMIC DNA]</scope>
    <source>
        <strain evidence="4">S238N-H82</strain>
        <tissue evidence="4">Testes</tissue>
    </source>
</reference>
<feature type="repeat" description="TPR" evidence="1">
    <location>
        <begin position="1512"/>
        <end position="1545"/>
    </location>
</feature>
<feature type="repeat" description="TPR" evidence="1">
    <location>
        <begin position="1292"/>
        <end position="1325"/>
    </location>
</feature>
<feature type="repeat" description="TPR" evidence="1">
    <location>
        <begin position="1015"/>
        <end position="1048"/>
    </location>
</feature>
<dbReference type="InterPro" id="IPR006597">
    <property type="entry name" value="Sel1-like"/>
</dbReference>
<name>C3YLK0_BRAFL</name>
<sequence length="2103" mass="236166">MLRVCEKLREADAKGRRYGLARAETGYLRALVDAVADKDRLAEVELLKSLGDVNLEKGRLEKDIGRFNMALALYVAAMVRCGYRDQGDGIEHRYEYAERLLQGVTSKGSQGQEPQTEDKETTTPAKVALKFQNLDKKRAVGGNTDSMLVGYAQLIVEGIVNENNMLETEAIKSLGDLYLKRGTETRDTRNLTRATALYNTALARCNNVQGTVAIVHRLLYTAKIRQDITPKSIKKSTRTQRQQDVQKQKYHISTFSTATSSDNTNDRMRRPHSVYEEHLQDGCRALQTGDLDKAEQSFAAALKSVHIQGQHMEEVETLYMLGRVYLKRGIQSKDGGDFTKAAALCNAALVRSSREDIEEAIKEITHAFVKEVLTIEQKVDSDDTEKHKLMLKADRGYVQEEITRIEQEVDPYSLDDEDPKIKDVEMKRVEAIKALCQTIVHQRKLFIAGLVDECMGVMRPPPCKYAMIGLGSQATGLVTPYSDLEFALLVDKETEENVSYFRNLTHYLHLKVINLGETILPAMAIKSLNDFYSDDPLHNWFYDSVTPRGFAFDGAMPHACKTPLGRGRNSTGTSELIRTPSNMTDVLKEDLTLHLKKGYHLAIILGNVSFITGDQGLVDEYRSLWAQQLQDNNGSFPRVMANNLLGENVSTFETQDLTAKLRNVKKEIYRFSSLAVSFLALLHSIQPTTIWETIQQLRNSGVIDSENSHHLMVLVSISVELRLRTYLSNSGQVENMSVLWSMSTNTGIEEKLQKVFYISNPKQLMRYYYTERPLKHFISQLTDAQSLKEPPIFFDNSSELKAKVYKSLCDFENLKKCSEQTLHNYLSKYGENTAHRDVAASLDDLAFALISLGDHKKAIRYYEQLLQMRWSIYGKGTAHPGIADSLNNLGATWSNLGDNRKAISYYEQSLQMMRSVYGEDTAHPDIADSLNNLGGAWRNLGDHRKAISYYEQALEMKRGIYGEDNAHPDIADSLNNLGNARGDLGDNSKAISYYEQSLQMRRSIYGEDTAHPDIAGSLNNLGNAWSNLGDHRKAISYYEQALEMKLSIYGEDTAHPDIAASLNNMGDTWSNLGDNRKAISYYEQALEMKLSIYGEDTAHPDIAASLNNMGNAWRNLGDNRKAISYYEQALEMNRSIYGEDTAHPDIAASLNNMGNAWRNLGDHRKAVTTWSNLGDHRKAISYYEQALEMKRSIYGEDTAHPDIAASLNNMGNAWRNLGDHRKAISYYEQALEMRRSICGEDNAHPNIAASLNNLGNAWGNLGDHRKAISYYEQALEMRRSTYGKRTAHPDIASSLNNLGGAWTNLGGHRKAISYYEQALEMRRSIYGEDTAHPDIASSLNNLGGAWTNLGGHRKAISYYEQALEMRRSIYGEDTAHPNIAASLNNLGNAWGDLGDHRKAISYYEQALEMRRSIYGEDNAHPNIAASLNNLGDAWGNLGGHRKAISYYEQALEMRRSTYGKRTAHPDIASSLNNLGGAWSNLGGHRKAISYYEQALEMRRSIYGEDTAHPNIAASLNNLGNAWGNLGDHRKAISYYEQALEMRRSIYVGQVSTMTSPDLQQRLQDLDTFIQNLMTCESRPVVGLTVSVVKDGQTIFAKGYGQRDLQTGQAVDNRTLFGVGSISKSFTSALLAAILGEREDVSWDTVLTDILGPSFRFRDRFRTEEATIRDLLAHKIALENPWYVAVIMGQDIDRAEFSRRMRYYREIYPFRTTFRYNDVMYTLAAHVAERLAGKPFETLLRERILQPLGMNDTVYLAEALEAGDFSNFAQTYLTYNRSGESETRSREEYRSVKLHLPAAGVVSNALDMARYMKFHLSGGRDTAGRLVVPEDTLRQTQTASAVMSSYWDKVEPYWPVEAWLTQGYGLGLSTGSYRGYRRVYHRGSMVGFTSLLSLYPSASGGVFTSMNGPTTTADNIHDVIHYQVSDILTGKDHWLNSTTACTYPAPWWATRQTRSTVVPKISDNFSRDKRDYEGVYGNHATGNLTITLNTTDNKLYFSLGLIGRGVVLPTESANQILFRAEEPLEYIPTIVADLEVKNGDVFSLSLQSYPPEPPVLFERGLKLTDPDPTEPEWDDCTGVSGSPDRTASSNTFALLLFLAYMFAV</sequence>
<dbReference type="eggNOG" id="KOG0548">
    <property type="taxonomic scope" value="Eukaryota"/>
</dbReference>
<dbReference type="SMART" id="SM00671">
    <property type="entry name" value="SEL1"/>
    <property type="match status" value="11"/>
</dbReference>
<protein>
    <recommendedName>
        <fullName evidence="3">Beta-lactamase-related domain-containing protein</fullName>
    </recommendedName>
</protein>
<dbReference type="Pfam" id="PF13424">
    <property type="entry name" value="TPR_12"/>
    <property type="match status" value="7"/>
</dbReference>
<evidence type="ECO:0000313" key="4">
    <source>
        <dbReference type="EMBL" id="EEN58769.1"/>
    </source>
</evidence>
<dbReference type="Pfam" id="PF13432">
    <property type="entry name" value="TPR_16"/>
    <property type="match status" value="1"/>
</dbReference>